<sequence>MRLASQGEGAFEWLVGTYFYREVNHLNSEIALSFPTPFGLQKFVGTSATRLVDRSQAAFGQASYTLAPGFKITAGGRVSKDRQRISAQRGGFIPNLISPGSDRFSTVDTDVSLKAAVQYEPSDAATLYATVSEGYKSAGINAAALPPSLAAQQIFRPERSINYEAGYKGFLFGRRLSLDAAIFYIGYNDLQVFRSDPLTFTNYVSNAEKARSYGAEIELRARLTDRLDVSGSAAINRTAYRRFAECAVGTDCTGNRLANAPSMTANGRVSYAAPLGNALELRIGTDISYVGRTYFEPTNAVESRRSGFAIWNLDVALSEIGKGWTLSAYAKNLTDRDYFTDTLEVPLATGGSAWRYLPAAPRTFGVRLRYGF</sequence>
<comment type="caution">
    <text evidence="13">The sequence shown here is derived from an EMBL/GenBank/DDBJ whole genome shotgun (WGS) entry which is preliminary data.</text>
</comment>
<evidence type="ECO:0000259" key="12">
    <source>
        <dbReference type="Pfam" id="PF00593"/>
    </source>
</evidence>
<dbReference type="InterPro" id="IPR000531">
    <property type="entry name" value="Beta-barrel_TonB"/>
</dbReference>
<evidence type="ECO:0000256" key="5">
    <source>
        <dbReference type="ARBA" id="ARBA00022692"/>
    </source>
</evidence>
<evidence type="ECO:0000256" key="6">
    <source>
        <dbReference type="ARBA" id="ARBA00023004"/>
    </source>
</evidence>
<dbReference type="GO" id="GO:0006826">
    <property type="term" value="P:iron ion transport"/>
    <property type="evidence" value="ECO:0007669"/>
    <property type="project" value="UniProtKB-KW"/>
</dbReference>
<comment type="subcellular location">
    <subcellularLocation>
        <location evidence="1 11">Cell outer membrane</location>
        <topology evidence="1 11">Multi-pass membrane protein</topology>
    </subcellularLocation>
</comment>
<evidence type="ECO:0000256" key="7">
    <source>
        <dbReference type="ARBA" id="ARBA00023065"/>
    </source>
</evidence>
<keyword evidence="14" id="KW-1185">Reference proteome</keyword>
<feature type="domain" description="TonB-dependent receptor-like beta-barrel" evidence="12">
    <location>
        <begin position="15"/>
        <end position="333"/>
    </location>
</feature>
<evidence type="ECO:0000256" key="1">
    <source>
        <dbReference type="ARBA" id="ARBA00004571"/>
    </source>
</evidence>
<accession>A0A437J3T9</accession>
<keyword evidence="5 11" id="KW-0812">Transmembrane</keyword>
<evidence type="ECO:0000256" key="4">
    <source>
        <dbReference type="ARBA" id="ARBA00022496"/>
    </source>
</evidence>
<evidence type="ECO:0000256" key="2">
    <source>
        <dbReference type="ARBA" id="ARBA00022448"/>
    </source>
</evidence>
<reference evidence="13 14" key="1">
    <citation type="submission" date="2019-01" db="EMBL/GenBank/DDBJ databases">
        <authorList>
            <person name="Chen W.-M."/>
        </authorList>
    </citation>
    <scope>NUCLEOTIDE SEQUENCE [LARGE SCALE GENOMIC DNA]</scope>
    <source>
        <strain evidence="13 14">TLA-22</strain>
    </source>
</reference>
<keyword evidence="6" id="KW-0408">Iron</keyword>
<keyword evidence="4" id="KW-0410">Iron transport</keyword>
<organism evidence="13 14">
    <name type="scientific">Sphingobium algorifonticola</name>
    <dbReference type="NCBI Taxonomy" id="2008318"/>
    <lineage>
        <taxon>Bacteria</taxon>
        <taxon>Pseudomonadati</taxon>
        <taxon>Pseudomonadota</taxon>
        <taxon>Alphaproteobacteria</taxon>
        <taxon>Sphingomonadales</taxon>
        <taxon>Sphingomonadaceae</taxon>
        <taxon>Sphingobium</taxon>
    </lineage>
</organism>
<gene>
    <name evidence="13" type="ORF">ENE74_16460</name>
</gene>
<keyword evidence="10 11" id="KW-0998">Cell outer membrane</keyword>
<keyword evidence="8" id="KW-0798">TonB box</keyword>
<evidence type="ECO:0000256" key="11">
    <source>
        <dbReference type="PROSITE-ProRule" id="PRU01360"/>
    </source>
</evidence>
<keyword evidence="2 11" id="KW-0813">Transport</keyword>
<evidence type="ECO:0000256" key="9">
    <source>
        <dbReference type="ARBA" id="ARBA00023136"/>
    </source>
</evidence>
<dbReference type="AlphaFoldDB" id="A0A437J3T9"/>
<dbReference type="EMBL" id="RZUL01000010">
    <property type="protein sequence ID" value="RVT39164.1"/>
    <property type="molecule type" value="Genomic_DNA"/>
</dbReference>
<evidence type="ECO:0000256" key="10">
    <source>
        <dbReference type="ARBA" id="ARBA00023237"/>
    </source>
</evidence>
<dbReference type="GO" id="GO:0009279">
    <property type="term" value="C:cell outer membrane"/>
    <property type="evidence" value="ECO:0007669"/>
    <property type="project" value="UniProtKB-SubCell"/>
</dbReference>
<dbReference type="Gene3D" id="2.40.170.20">
    <property type="entry name" value="TonB-dependent receptor, beta-barrel domain"/>
    <property type="match status" value="1"/>
</dbReference>
<evidence type="ECO:0000313" key="14">
    <source>
        <dbReference type="Proteomes" id="UP000282977"/>
    </source>
</evidence>
<keyword evidence="13" id="KW-0675">Receptor</keyword>
<dbReference type="Pfam" id="PF00593">
    <property type="entry name" value="TonB_dep_Rec_b-barrel"/>
    <property type="match status" value="1"/>
</dbReference>
<dbReference type="InterPro" id="IPR039426">
    <property type="entry name" value="TonB-dep_rcpt-like"/>
</dbReference>
<proteinExistence type="inferred from homology"/>
<dbReference type="PANTHER" id="PTHR32552:SF81">
    <property type="entry name" value="TONB-DEPENDENT OUTER MEMBRANE RECEPTOR"/>
    <property type="match status" value="1"/>
</dbReference>
<dbReference type="InterPro" id="IPR036942">
    <property type="entry name" value="Beta-barrel_TonB_sf"/>
</dbReference>
<comment type="similarity">
    <text evidence="11">Belongs to the TonB-dependent receptor family.</text>
</comment>
<evidence type="ECO:0000256" key="8">
    <source>
        <dbReference type="ARBA" id="ARBA00023077"/>
    </source>
</evidence>
<dbReference type="PANTHER" id="PTHR32552">
    <property type="entry name" value="FERRICHROME IRON RECEPTOR-RELATED"/>
    <property type="match status" value="1"/>
</dbReference>
<name>A0A437J3T9_9SPHN</name>
<keyword evidence="7" id="KW-0406">Ion transport</keyword>
<dbReference type="PROSITE" id="PS52016">
    <property type="entry name" value="TONB_DEPENDENT_REC_3"/>
    <property type="match status" value="1"/>
</dbReference>
<protein>
    <submittedName>
        <fullName evidence="13">TonB-dependent receptor</fullName>
    </submittedName>
</protein>
<dbReference type="SUPFAM" id="SSF56935">
    <property type="entry name" value="Porins"/>
    <property type="match status" value="1"/>
</dbReference>
<dbReference type="OrthoDB" id="7208812at2"/>
<keyword evidence="9 11" id="KW-0472">Membrane</keyword>
<evidence type="ECO:0000313" key="13">
    <source>
        <dbReference type="EMBL" id="RVT39164.1"/>
    </source>
</evidence>
<evidence type="ECO:0000256" key="3">
    <source>
        <dbReference type="ARBA" id="ARBA00022452"/>
    </source>
</evidence>
<dbReference type="Proteomes" id="UP000282977">
    <property type="component" value="Unassembled WGS sequence"/>
</dbReference>
<keyword evidence="3 11" id="KW-1134">Transmembrane beta strand</keyword>